<dbReference type="AlphaFoldDB" id="A0A2V1DSR5"/>
<dbReference type="EMBL" id="KZ805362">
    <property type="protein sequence ID" value="PVI01151.1"/>
    <property type="molecule type" value="Genomic_DNA"/>
</dbReference>
<reference evidence="1 2" key="1">
    <citation type="journal article" date="2018" name="Sci. Rep.">
        <title>Comparative genomics provides insights into the lifestyle and reveals functional heterogeneity of dark septate endophytic fungi.</title>
        <authorList>
            <person name="Knapp D.G."/>
            <person name="Nemeth J.B."/>
            <person name="Barry K."/>
            <person name="Hainaut M."/>
            <person name="Henrissat B."/>
            <person name="Johnson J."/>
            <person name="Kuo A."/>
            <person name="Lim J.H.P."/>
            <person name="Lipzen A."/>
            <person name="Nolan M."/>
            <person name="Ohm R.A."/>
            <person name="Tamas L."/>
            <person name="Grigoriev I.V."/>
            <person name="Spatafora J.W."/>
            <person name="Nagy L.G."/>
            <person name="Kovacs G.M."/>
        </authorList>
    </citation>
    <scope>NUCLEOTIDE SEQUENCE [LARGE SCALE GENOMIC DNA]</scope>
    <source>
        <strain evidence="1 2">DSE2036</strain>
    </source>
</reference>
<protein>
    <submittedName>
        <fullName evidence="1">Uncharacterized protein</fullName>
    </submittedName>
</protein>
<gene>
    <name evidence="1" type="ORF">DM02DRAFT_365691</name>
</gene>
<keyword evidence="2" id="KW-1185">Reference proteome</keyword>
<evidence type="ECO:0000313" key="2">
    <source>
        <dbReference type="Proteomes" id="UP000244855"/>
    </source>
</evidence>
<sequence length="155" mass="17448">MGPIFKINIFKLFAASSDDTKIGFNVRHLKIRWRLPLRFLFGPICTGFVAPVPVGESKNHAQSGNSYGHSDDDYSRMAQGFAMSFLVRCIHVTNSLVEGCCVVRCHSVLALNRECEMFVLSVNVRRCSGGLRLYIKSCVLRDFLTLSLKDMIRVI</sequence>
<dbReference type="Proteomes" id="UP000244855">
    <property type="component" value="Unassembled WGS sequence"/>
</dbReference>
<accession>A0A2V1DSR5</accession>
<name>A0A2V1DSR5_9PLEO</name>
<evidence type="ECO:0000313" key="1">
    <source>
        <dbReference type="EMBL" id="PVI01151.1"/>
    </source>
</evidence>
<organism evidence="1 2">
    <name type="scientific">Periconia macrospinosa</name>
    <dbReference type="NCBI Taxonomy" id="97972"/>
    <lineage>
        <taxon>Eukaryota</taxon>
        <taxon>Fungi</taxon>
        <taxon>Dikarya</taxon>
        <taxon>Ascomycota</taxon>
        <taxon>Pezizomycotina</taxon>
        <taxon>Dothideomycetes</taxon>
        <taxon>Pleosporomycetidae</taxon>
        <taxon>Pleosporales</taxon>
        <taxon>Massarineae</taxon>
        <taxon>Periconiaceae</taxon>
        <taxon>Periconia</taxon>
    </lineage>
</organism>
<proteinExistence type="predicted"/>